<keyword evidence="1" id="KW-1133">Transmembrane helix</keyword>
<evidence type="ECO:0000313" key="2">
    <source>
        <dbReference type="EMBL" id="MYN05481.1"/>
    </source>
</evidence>
<feature type="transmembrane region" description="Helical" evidence="1">
    <location>
        <begin position="12"/>
        <end position="35"/>
    </location>
</feature>
<organism evidence="2 3">
    <name type="scientific">Pseudoduganella guangdongensis</name>
    <dbReference type="NCBI Taxonomy" id="2692179"/>
    <lineage>
        <taxon>Bacteria</taxon>
        <taxon>Pseudomonadati</taxon>
        <taxon>Pseudomonadota</taxon>
        <taxon>Betaproteobacteria</taxon>
        <taxon>Burkholderiales</taxon>
        <taxon>Oxalobacteraceae</taxon>
        <taxon>Telluria group</taxon>
        <taxon>Pseudoduganella</taxon>
    </lineage>
</organism>
<protein>
    <recommendedName>
        <fullName evidence="4">Type IV pilus modification protein PilV</fullName>
    </recommendedName>
</protein>
<reference evidence="2 3" key="1">
    <citation type="submission" date="2019-12" db="EMBL/GenBank/DDBJ databases">
        <title>Novel species isolated from a subtropical stream in China.</title>
        <authorList>
            <person name="Lu H."/>
        </authorList>
    </citation>
    <scope>NUCLEOTIDE SEQUENCE [LARGE SCALE GENOMIC DNA]</scope>
    <source>
        <strain evidence="2 3">DS3</strain>
    </source>
</reference>
<evidence type="ECO:0008006" key="4">
    <source>
        <dbReference type="Google" id="ProtNLM"/>
    </source>
</evidence>
<evidence type="ECO:0000256" key="1">
    <source>
        <dbReference type="SAM" id="Phobius"/>
    </source>
</evidence>
<name>A0A6N9HP13_9BURK</name>
<keyword evidence="1" id="KW-0472">Membrane</keyword>
<dbReference type="Proteomes" id="UP000448575">
    <property type="component" value="Unassembled WGS sequence"/>
</dbReference>
<dbReference type="EMBL" id="WWCJ01000030">
    <property type="protein sequence ID" value="MYN05481.1"/>
    <property type="molecule type" value="Genomic_DNA"/>
</dbReference>
<dbReference type="AlphaFoldDB" id="A0A6N9HP13"/>
<proteinExistence type="predicted"/>
<comment type="caution">
    <text evidence="2">The sequence shown here is derived from an EMBL/GenBank/DDBJ whole genome shotgun (WGS) entry which is preliminary data.</text>
</comment>
<accession>A0A6N9HP13</accession>
<dbReference type="RefSeq" id="WP_161028424.1">
    <property type="nucleotide sequence ID" value="NZ_WWCJ01000030.1"/>
</dbReference>
<gene>
    <name evidence="2" type="ORF">GTP41_25630</name>
</gene>
<keyword evidence="3" id="KW-1185">Reference proteome</keyword>
<sequence>MKQRPNAGKQQGSALIEAMAAIVIFSLGILAMIWLQASAASQASDAKYRLEASFIANQLMGQMWVNRNEPDKFVGKDVGVPGLPDGKRTVVRQGPQVTITVSWKAPGEKVTHRYETVGLIN</sequence>
<evidence type="ECO:0000313" key="3">
    <source>
        <dbReference type="Proteomes" id="UP000448575"/>
    </source>
</evidence>
<keyword evidence="1" id="KW-0812">Transmembrane</keyword>